<sequence>MSGAGYAVVDADDDQFARAGKPGGLEFQNFLSVDEPAPAVSSGRTSPNRTVPADNQSLSTAPFSPFNLTYYQSYFNITTPTITHRLIQSLLPRPNFLHETCDGNVDLYGPFWTLTTLILTIYLSTSLSASISASLSSSPDTGNDSNQTKQQDLTLLSVAITLIYTYGLAFPTLIWAASRWFSRGAAAGNGFTTTGGGEGLLGSSTAGNTAQQGTVGMMTAGEWRLVDALAIWGYAMVIYVPVSVSYTPPLTCRVFSPAFYVSRFFC</sequence>
<evidence type="ECO:0000313" key="1">
    <source>
        <dbReference type="EMBL" id="KAJ9097410.1"/>
    </source>
</evidence>
<accession>A0ACC2VEP4</accession>
<reference evidence="1" key="1">
    <citation type="submission" date="2023-04" db="EMBL/GenBank/DDBJ databases">
        <title>Draft Genome sequencing of Naganishia species isolated from polar environments using Oxford Nanopore Technology.</title>
        <authorList>
            <person name="Leo P."/>
            <person name="Venkateswaran K."/>
        </authorList>
    </citation>
    <scope>NUCLEOTIDE SEQUENCE</scope>
    <source>
        <strain evidence="1">MNA-CCFEE 5261</strain>
    </source>
</reference>
<evidence type="ECO:0000313" key="2">
    <source>
        <dbReference type="Proteomes" id="UP001241377"/>
    </source>
</evidence>
<dbReference type="EMBL" id="JASBWR010000086">
    <property type="protein sequence ID" value="KAJ9097410.1"/>
    <property type="molecule type" value="Genomic_DNA"/>
</dbReference>
<comment type="caution">
    <text evidence="1">The sequence shown here is derived from an EMBL/GenBank/DDBJ whole genome shotgun (WGS) entry which is preliminary data.</text>
</comment>
<gene>
    <name evidence="1" type="ORF">QFC19_006780</name>
</gene>
<name>A0ACC2VEP4_9TREE</name>
<proteinExistence type="predicted"/>
<keyword evidence="2" id="KW-1185">Reference proteome</keyword>
<organism evidence="1 2">
    <name type="scientific">Naganishia cerealis</name>
    <dbReference type="NCBI Taxonomy" id="610337"/>
    <lineage>
        <taxon>Eukaryota</taxon>
        <taxon>Fungi</taxon>
        <taxon>Dikarya</taxon>
        <taxon>Basidiomycota</taxon>
        <taxon>Agaricomycotina</taxon>
        <taxon>Tremellomycetes</taxon>
        <taxon>Filobasidiales</taxon>
        <taxon>Filobasidiaceae</taxon>
        <taxon>Naganishia</taxon>
    </lineage>
</organism>
<dbReference type="Proteomes" id="UP001241377">
    <property type="component" value="Unassembled WGS sequence"/>
</dbReference>
<protein>
    <submittedName>
        <fullName evidence="1">Uncharacterized protein</fullName>
    </submittedName>
</protein>